<dbReference type="Gene3D" id="3.90.1590.10">
    <property type="entry name" value="glutathione-dependent formaldehyde- activating enzyme (gfa)"/>
    <property type="match status" value="1"/>
</dbReference>
<comment type="caution">
    <text evidence="6">The sequence shown here is derived from an EMBL/GenBank/DDBJ whole genome shotgun (WGS) entry which is preliminary data.</text>
</comment>
<dbReference type="GO" id="GO:0016846">
    <property type="term" value="F:carbon-sulfur lyase activity"/>
    <property type="evidence" value="ECO:0007669"/>
    <property type="project" value="InterPro"/>
</dbReference>
<evidence type="ECO:0000256" key="4">
    <source>
        <dbReference type="ARBA" id="ARBA00023239"/>
    </source>
</evidence>
<dbReference type="OrthoDB" id="7159017at2"/>
<keyword evidence="7" id="KW-1185">Reference proteome</keyword>
<proteinExistence type="inferred from homology"/>
<dbReference type="Pfam" id="PF04828">
    <property type="entry name" value="GFA"/>
    <property type="match status" value="1"/>
</dbReference>
<organism evidence="6 7">
    <name type="scientific">Skermanella aerolata</name>
    <dbReference type="NCBI Taxonomy" id="393310"/>
    <lineage>
        <taxon>Bacteria</taxon>
        <taxon>Pseudomonadati</taxon>
        <taxon>Pseudomonadota</taxon>
        <taxon>Alphaproteobacteria</taxon>
        <taxon>Rhodospirillales</taxon>
        <taxon>Azospirillaceae</taxon>
        <taxon>Skermanella</taxon>
    </lineage>
</organism>
<keyword evidence="3" id="KW-0862">Zinc</keyword>
<evidence type="ECO:0000259" key="5">
    <source>
        <dbReference type="PROSITE" id="PS51891"/>
    </source>
</evidence>
<evidence type="ECO:0000313" key="7">
    <source>
        <dbReference type="Proteomes" id="UP000321523"/>
    </source>
</evidence>
<dbReference type="PANTHER" id="PTHR33337">
    <property type="entry name" value="GFA DOMAIN-CONTAINING PROTEIN"/>
    <property type="match status" value="1"/>
</dbReference>
<evidence type="ECO:0000256" key="3">
    <source>
        <dbReference type="ARBA" id="ARBA00022833"/>
    </source>
</evidence>
<evidence type="ECO:0000313" key="6">
    <source>
        <dbReference type="EMBL" id="GEO40162.1"/>
    </source>
</evidence>
<keyword evidence="2" id="KW-0479">Metal-binding</keyword>
<dbReference type="Proteomes" id="UP000321523">
    <property type="component" value="Unassembled WGS sequence"/>
</dbReference>
<dbReference type="InterPro" id="IPR011057">
    <property type="entry name" value="Mss4-like_sf"/>
</dbReference>
<dbReference type="SUPFAM" id="SSF51316">
    <property type="entry name" value="Mss4-like"/>
    <property type="match status" value="1"/>
</dbReference>
<comment type="similarity">
    <text evidence="1">Belongs to the Gfa family.</text>
</comment>
<dbReference type="RefSeq" id="WP_044429664.1">
    <property type="nucleotide sequence ID" value="NZ_BJYZ01000020.1"/>
</dbReference>
<sequence length="135" mass="14529">MQEGGCLCGAVRYRVEGEPLSSGICHCETCRWAASAPSLPFAVFPADRFAITKGRPAEFHSSPRVTRSFCGLCGSPLTYDNADEPDTIDVMTCSLDSPDAFPPTHHVWVSERIAWDVGADGLPTHATSRQADGET</sequence>
<accession>A0A512DUL5</accession>
<evidence type="ECO:0000256" key="2">
    <source>
        <dbReference type="ARBA" id="ARBA00022723"/>
    </source>
</evidence>
<dbReference type="EMBL" id="BJYZ01000020">
    <property type="protein sequence ID" value="GEO40162.1"/>
    <property type="molecule type" value="Genomic_DNA"/>
</dbReference>
<feature type="domain" description="CENP-V/GFA" evidence="5">
    <location>
        <begin position="2"/>
        <end position="116"/>
    </location>
</feature>
<evidence type="ECO:0000256" key="1">
    <source>
        <dbReference type="ARBA" id="ARBA00005495"/>
    </source>
</evidence>
<protein>
    <recommendedName>
        <fullName evidence="5">CENP-V/GFA domain-containing protein</fullName>
    </recommendedName>
</protein>
<dbReference type="PANTHER" id="PTHR33337:SF40">
    <property type="entry name" value="CENP-V_GFA DOMAIN-CONTAINING PROTEIN-RELATED"/>
    <property type="match status" value="1"/>
</dbReference>
<dbReference type="InterPro" id="IPR006913">
    <property type="entry name" value="CENP-V/GFA"/>
</dbReference>
<reference evidence="6 7" key="1">
    <citation type="submission" date="2019-07" db="EMBL/GenBank/DDBJ databases">
        <title>Whole genome shotgun sequence of Skermanella aerolata NBRC 106429.</title>
        <authorList>
            <person name="Hosoyama A."/>
            <person name="Uohara A."/>
            <person name="Ohji S."/>
            <person name="Ichikawa N."/>
        </authorList>
    </citation>
    <scope>NUCLEOTIDE SEQUENCE [LARGE SCALE GENOMIC DNA]</scope>
    <source>
        <strain evidence="6 7">NBRC 106429</strain>
    </source>
</reference>
<dbReference type="GO" id="GO:0046872">
    <property type="term" value="F:metal ion binding"/>
    <property type="evidence" value="ECO:0007669"/>
    <property type="project" value="UniProtKB-KW"/>
</dbReference>
<dbReference type="AlphaFoldDB" id="A0A512DUL5"/>
<keyword evidence="4" id="KW-0456">Lyase</keyword>
<dbReference type="PROSITE" id="PS51891">
    <property type="entry name" value="CENP_V_GFA"/>
    <property type="match status" value="1"/>
</dbReference>
<gene>
    <name evidence="6" type="ORF">SAE02_43100</name>
</gene>
<name>A0A512DUL5_9PROT</name>